<accession>J0QIE0</accession>
<sequence length="720" mass="80030">MDPYNISEKMRSQYVYAKNGKRFRVVEDPAEIEKIIKLHANSSSSSQYVYAKNGKRFRVVEDPAEIAKLSNSFSESQQNTKDQSTTTDDFSFDDKDLTVWDAIMRHSASGATTDYFDEMKAANEAGFIDYWRGDKKAEEIYNRRVAKERAYQKALKEKHPIWSSIAYAAGSLVPTGLSFLVPPLRALALAKHMSTFRNLGNAALLGAGSGALHGSGAGDGLSGRLISAGFGGGIGAVAGPVGSLAGTVASWGTKKMARGLQYVPYIPFMKGGRFNPAHKEVQTKAVREVAKTLYDDGVENVSERLGSAPRYAFLTDISPNLEVSLANMGKTNAHVSELLKGAHEGRIQGAIDRIGQSADENITRLQDTKVLKSFLQEQGEKEYKHLYAQAMQTPIAKKHYPALNRLFKNKWFQNAVKEAVDTLEGDPRTAIAQRFYDKDFIHINYKPTMALLDQTKKSLDDLSEKYRNFGDKQKATGYQLLKNNLVKITDEISPTYKAARASVEKNKGFQDAIEQGKNIAQRDVSGKGIAEGLRKGAMPSGVNTYHVGMRDYFDEILGRHNASRNLSNILKTRRMSDNLSRSLNPKNIHAFRKAVEDERFYEDAAQRALKPFQGTTEPNYLTGVNLPYGKVSTARAGAQIIQNILSDTIRKLPQKERQILERDIAKLATFGVKGMKQQEVAQMLQRFIRLHKAGIGSDHFWHFISSVMAGEAGRFLRSKG</sequence>
<name>J0QIE0_9HYPH</name>
<dbReference type="RefSeq" id="WP_007347439.1">
    <property type="nucleotide sequence ID" value="NZ_CALY02000002.1"/>
</dbReference>
<dbReference type="eggNOG" id="ENOG5033P12">
    <property type="taxonomic scope" value="Bacteria"/>
</dbReference>
<dbReference type="Proteomes" id="UP000001077">
    <property type="component" value="Unassembled WGS sequence"/>
</dbReference>
<dbReference type="PATRIC" id="fig|1094556.3.peg.1301"/>
<reference evidence="1 2" key="1">
    <citation type="submission" date="2012-03" db="EMBL/GenBank/DDBJ databases">
        <title>The Genome Sequence of Bartonella rattimassiliensis 15908.</title>
        <authorList>
            <consortium name="The Broad Institute Genome Sequencing Platform"/>
            <consortium name="The Broad Institute Genome Sequencing Center for Infectious Disease"/>
            <person name="Feldgarden M."/>
            <person name="Kirby J."/>
            <person name="Kosoy M."/>
            <person name="Birtles R."/>
            <person name="Probert W.S."/>
            <person name="Chiaraviglio L."/>
            <person name="Young S.K."/>
            <person name="Zeng Q."/>
            <person name="Gargeya S."/>
            <person name="Fitzgerald M."/>
            <person name="Haas B."/>
            <person name="Abouelleil A."/>
            <person name="Alvarado L."/>
            <person name="Arachchi H.M."/>
            <person name="Berlin A."/>
            <person name="Chapman S.B."/>
            <person name="Gearin G."/>
            <person name="Goldberg J."/>
            <person name="Griggs A."/>
            <person name="Gujja S."/>
            <person name="Hansen M."/>
            <person name="Heiman D."/>
            <person name="Howarth C."/>
            <person name="Larimer J."/>
            <person name="Lui A."/>
            <person name="MacDonald P.J.P."/>
            <person name="McCowen C."/>
            <person name="Montmayeur A."/>
            <person name="Murphy C."/>
            <person name="Neiman D."/>
            <person name="Pearson M."/>
            <person name="Priest M."/>
            <person name="Roberts A."/>
            <person name="Saif S."/>
            <person name="Shea T."/>
            <person name="Sisk P."/>
            <person name="Stolte C."/>
            <person name="Sykes S."/>
            <person name="Wortman J."/>
            <person name="Nusbaum C."/>
            <person name="Birren B."/>
        </authorList>
    </citation>
    <scope>NUCLEOTIDE SEQUENCE [LARGE SCALE GENOMIC DNA]</scope>
    <source>
        <strain evidence="1 2">15908</strain>
    </source>
</reference>
<keyword evidence="2" id="KW-1185">Reference proteome</keyword>
<dbReference type="AlphaFoldDB" id="J0QIE0"/>
<protein>
    <submittedName>
        <fullName evidence="1">Uncharacterized protein</fullName>
    </submittedName>
</protein>
<dbReference type="STRING" id="1094556.MCY_01142"/>
<gene>
    <name evidence="1" type="ORF">MCY_01142</name>
</gene>
<organism evidence="1 2">
    <name type="scientific">Bartonella rattimassiliensis 15908</name>
    <dbReference type="NCBI Taxonomy" id="1094556"/>
    <lineage>
        <taxon>Bacteria</taxon>
        <taxon>Pseudomonadati</taxon>
        <taxon>Pseudomonadota</taxon>
        <taxon>Alphaproteobacteria</taxon>
        <taxon>Hyphomicrobiales</taxon>
        <taxon>Bartonellaceae</taxon>
        <taxon>Bartonella</taxon>
    </lineage>
</organism>
<evidence type="ECO:0000313" key="2">
    <source>
        <dbReference type="Proteomes" id="UP000001077"/>
    </source>
</evidence>
<comment type="caution">
    <text evidence="1">The sequence shown here is derived from an EMBL/GenBank/DDBJ whole genome shotgun (WGS) entry which is preliminary data.</text>
</comment>
<dbReference type="EMBL" id="AILY01000025">
    <property type="protein sequence ID" value="EJF85301.1"/>
    <property type="molecule type" value="Genomic_DNA"/>
</dbReference>
<proteinExistence type="predicted"/>
<dbReference type="OrthoDB" id="7926610at2"/>
<evidence type="ECO:0000313" key="1">
    <source>
        <dbReference type="EMBL" id="EJF85301.1"/>
    </source>
</evidence>
<dbReference type="HOGENOM" id="CLU_022596_0_0_5"/>